<dbReference type="RefSeq" id="WP_001058544.1">
    <property type="nucleotide sequence ID" value="NZ_BGED01000016.1"/>
</dbReference>
<evidence type="ECO:0000313" key="5">
    <source>
        <dbReference type="Proteomes" id="UP000524010"/>
    </source>
</evidence>
<evidence type="ECO:0000313" key="3">
    <source>
        <dbReference type="EMBL" id="TJH23115.1"/>
    </source>
</evidence>
<gene>
    <name evidence="1" type="ORF">BTB68_005113</name>
    <name evidence="3" type="ORF">C9160_07360</name>
    <name evidence="2" type="ORF">JNA68_18240</name>
</gene>
<sequence>MNNESEKAMWRCKPVDNPWTFTSLLKKAVCAVLPDFTPAQDKPQNMFSLSNEKDTDYSVPMRPFALYDPWKHHHDNADF</sequence>
<evidence type="ECO:0000313" key="4">
    <source>
        <dbReference type="Proteomes" id="UP000306700"/>
    </source>
</evidence>
<dbReference type="AlphaFoldDB" id="A0A153HEQ6"/>
<protein>
    <submittedName>
        <fullName evidence="1">Uncharacterized protein</fullName>
    </submittedName>
</protein>
<proteinExistence type="predicted"/>
<dbReference type="EMBL" id="RRNI01000006">
    <property type="protein sequence ID" value="TJH23115.1"/>
    <property type="molecule type" value="Genomic_DNA"/>
</dbReference>
<dbReference type="Proteomes" id="UP000524010">
    <property type="component" value="Unassembled WGS sequence"/>
</dbReference>
<comment type="caution">
    <text evidence="1">The sequence shown here is derived from an EMBL/GenBank/DDBJ whole genome shotgun (WGS) entry which is preliminary data.</text>
</comment>
<accession>A0A153HEQ6</accession>
<reference evidence="2" key="3">
    <citation type="submission" date="2021-01" db="EMBL/GenBank/DDBJ databases">
        <title>Genomes of Escherichia coli STEC strains from raw meat-based diets for companion animals.</title>
        <authorList>
            <person name="Stevens M.J.A."/>
            <person name="Stephan R."/>
        </authorList>
    </citation>
    <scope>NUCLEOTIDE SEQUENCE</scope>
    <source>
        <strain evidence="2">ATC7-7</strain>
    </source>
</reference>
<name>A0A153HEQ6_ECOLX</name>
<dbReference type="EMBL" id="AASRHK010000122">
    <property type="protein sequence ID" value="EFF8957019.1"/>
    <property type="molecule type" value="Genomic_DNA"/>
</dbReference>
<dbReference type="EMBL" id="JAETYU010000024">
    <property type="protein sequence ID" value="MBL6205117.1"/>
    <property type="molecule type" value="Genomic_DNA"/>
</dbReference>
<evidence type="ECO:0000313" key="1">
    <source>
        <dbReference type="EMBL" id="EFF8957019.1"/>
    </source>
</evidence>
<dbReference type="Proteomes" id="UP000655659">
    <property type="component" value="Unassembled WGS sequence"/>
</dbReference>
<reference evidence="1 5" key="2">
    <citation type="submission" date="2020-02" db="EMBL/GenBank/DDBJ databases">
        <authorList>
            <consortium name="PulseNet: The National Subtyping Network for Foodborne Disease Surveillance"/>
            <person name="Tarr C.L."/>
            <person name="Trees E."/>
            <person name="Katz L.S."/>
            <person name="Carleton-Romer H.A."/>
            <person name="Stroika S."/>
            <person name="Kucerova Z."/>
            <person name="Roache K.F."/>
            <person name="Sabol A.L."/>
            <person name="Besser J."/>
            <person name="Gerner-Smidt P."/>
        </authorList>
    </citation>
    <scope>NUCLEOTIDE SEQUENCE [LARGE SCALE GENOMIC DNA]</scope>
    <source>
        <strain evidence="1 5">PNUSAE005278</strain>
    </source>
</reference>
<reference evidence="3 4" key="1">
    <citation type="submission" date="2018-12" db="EMBL/GenBank/DDBJ databases">
        <title>Food and Water Safety Consortium.</title>
        <authorList>
            <person name="Tyson S."/>
            <person name="Peterson C.-L."/>
            <person name="Olson A."/>
            <person name="Tyler S."/>
            <person name="Cabral J."/>
            <person name="Lynch T."/>
            <person name="Knox N."/>
            <person name="Van Domselaar G."/>
            <person name="Graham M."/>
        </authorList>
    </citation>
    <scope>NUCLEOTIDE SEQUENCE [LARGE SCALE GENOMIC DNA]</scope>
    <source>
        <strain evidence="3 4">FWSEC0384</strain>
    </source>
</reference>
<dbReference type="Proteomes" id="UP000306700">
    <property type="component" value="Unassembled WGS sequence"/>
</dbReference>
<evidence type="ECO:0000313" key="2">
    <source>
        <dbReference type="EMBL" id="MBL6205117.1"/>
    </source>
</evidence>
<organism evidence="1 5">
    <name type="scientific">Escherichia coli</name>
    <dbReference type="NCBI Taxonomy" id="562"/>
    <lineage>
        <taxon>Bacteria</taxon>
        <taxon>Pseudomonadati</taxon>
        <taxon>Pseudomonadota</taxon>
        <taxon>Gammaproteobacteria</taxon>
        <taxon>Enterobacterales</taxon>
        <taxon>Enterobacteriaceae</taxon>
        <taxon>Escherichia</taxon>
    </lineage>
</organism>